<feature type="region of interest" description="Disordered" evidence="17">
    <location>
        <begin position="888"/>
        <end position="944"/>
    </location>
</feature>
<evidence type="ECO:0000256" key="12">
    <source>
        <dbReference type="ARBA" id="ARBA00067399"/>
    </source>
</evidence>
<feature type="compositionally biased region" description="Polar residues" evidence="17">
    <location>
        <begin position="921"/>
        <end position="936"/>
    </location>
</feature>
<feature type="compositionally biased region" description="Polar residues" evidence="17">
    <location>
        <begin position="285"/>
        <end position="297"/>
    </location>
</feature>
<accession>A0A8C7BIQ6</accession>
<dbReference type="InterPro" id="IPR001660">
    <property type="entry name" value="SAM"/>
</dbReference>
<dbReference type="InterPro" id="IPR036034">
    <property type="entry name" value="PDZ_sf"/>
</dbReference>
<feature type="region of interest" description="Disordered" evidence="17">
    <location>
        <begin position="628"/>
        <end position="647"/>
    </location>
</feature>
<dbReference type="Proteomes" id="UP000694425">
    <property type="component" value="Unplaced"/>
</dbReference>
<dbReference type="SUPFAM" id="SSF47769">
    <property type="entry name" value="SAM/Pointed domain"/>
    <property type="match status" value="1"/>
</dbReference>
<feature type="compositionally biased region" description="Polar residues" evidence="17">
    <location>
        <begin position="196"/>
        <end position="215"/>
    </location>
</feature>
<feature type="domain" description="SAM" evidence="18">
    <location>
        <begin position="980"/>
        <end position="1043"/>
    </location>
</feature>
<keyword evidence="9" id="KW-0009">Actin-binding</keyword>
<feature type="region of interest" description="Disordered" evidence="17">
    <location>
        <begin position="147"/>
        <end position="220"/>
    </location>
</feature>
<feature type="region of interest" description="Disordered" evidence="17">
    <location>
        <begin position="1"/>
        <end position="66"/>
    </location>
</feature>
<evidence type="ECO:0000256" key="4">
    <source>
        <dbReference type="ARBA" id="ARBA00022553"/>
    </source>
</evidence>
<keyword evidence="3" id="KW-0963">Cytoplasm</keyword>
<evidence type="ECO:0000256" key="3">
    <source>
        <dbReference type="ARBA" id="ARBA00022490"/>
    </source>
</evidence>
<dbReference type="GO" id="GO:0007015">
    <property type="term" value="P:actin filament organization"/>
    <property type="evidence" value="ECO:0007669"/>
    <property type="project" value="TreeGrafter"/>
</dbReference>
<dbReference type="Pfam" id="PF17817">
    <property type="entry name" value="PDZ_5"/>
    <property type="match status" value="1"/>
</dbReference>
<evidence type="ECO:0000256" key="2">
    <source>
        <dbReference type="ARBA" id="ARBA00022473"/>
    </source>
</evidence>
<evidence type="ECO:0000256" key="15">
    <source>
        <dbReference type="ARBA" id="ARBA00082439"/>
    </source>
</evidence>
<evidence type="ECO:0000256" key="14">
    <source>
        <dbReference type="ARBA" id="ARBA00077125"/>
    </source>
</evidence>
<evidence type="ECO:0000256" key="11">
    <source>
        <dbReference type="ARBA" id="ARBA00034103"/>
    </source>
</evidence>
<keyword evidence="7" id="KW-0770">Synapse</keyword>
<dbReference type="GO" id="GO:0005737">
    <property type="term" value="C:cytoplasm"/>
    <property type="evidence" value="ECO:0007669"/>
    <property type="project" value="TreeGrafter"/>
</dbReference>
<sequence length="1089" mass="122080">MLKTESSGERTTLRSASPHRNAYRTEFQALKSTFDKPKSDGEQKTKEGEGSQQSRGRKYGSNVNRIKNLFMQMGMEPNENAAVIAKTRGKGGPSSPQRRMRPKEFLEKTDGSVVKLESSVSERISRFDTMYDGPSYSKFTETRKMFERSVHESGQNNRYSPKKEKAGGSEPQDEWGGSKSNRGSTDSLDSLSSRTEAVSPTVSQLSAVFENTDSPSAIVPEKAENNAYSVTGHYPLNLPSVTVTNLDTFGHLKDSNSWSPPSKHGDDAEDSQKGHTTPGPEVALKSTSLASIPSEETQQSEEAEDSTSNQEIPVGIDRDVPEEPCADTKAMPESEIPSPQNEPLEDAEANLVGSEAAMHQKKELAGGDFTSADASGSRCGKEVPEDSVHFESSHVYMHSDYNVYRVRSRYNSDWGETGTEQDEQEESDENSYYQPDMEYSEIVGLPEEDDIPANRKIKFSSAPIKVFSTYSNEDYDRRNDEVDPVAASAEYELEKRVEKLELFPVELEKDEDGLGISIIGMGVGADAGLEKLGIFVKTVTEGGAAQRDGRIQVNDQIVEVDGISLVGVTQNFAATVLRNTKGNVRFVIGREKPGQVSEVAQLISQTLEQERRQRELLEQHYAQYDADDDETGEYATDEEEDEVGPVLPGGDMAIEVFELPENEDMFSPSDLDTSKLSHKFKELQIKHAVTEAEIQKLKTKLQAAENEKVRWELEKTQLQQNIEENKERMLKLESYWIEAQTLCHTVNEHLKETQSQYQALEKKYNKAKKLIKDFQQKELDFIKRQEAERKKIEDLEKAHLVEVQGLQVRIRDLEAEVFRLLKQNGTQVNNNNNIFERRTSLGDVSKGDTMENLDVKQTSCQDGLSQDLNEAVPETERLDSKALKTRAQLSVKNRRQRPSRTRLYDSVSSTDGEDSLERKSFTFNDDFSPSSTSSADLSGLGAEPKTAGLSQSLALSSDEILDDGQSPKHSQCQSRAVHEWSVQQVSHWLMSLNLEQYVSEFSAQNVTGEQLLQLDGNKLKALGMTSSQDRAVVKKKLKEMKVSLEKARKAQEKMEKQREKLRRKEQEQMQRKSKKTEKMTAVSEGAGEQ</sequence>
<feature type="region of interest" description="Disordered" evidence="17">
    <location>
        <begin position="85"/>
        <end position="117"/>
    </location>
</feature>
<reference evidence="20" key="1">
    <citation type="submission" date="2025-08" db="UniProtKB">
        <authorList>
            <consortium name="Ensembl"/>
        </authorList>
    </citation>
    <scope>IDENTIFICATION</scope>
</reference>
<feature type="compositionally biased region" description="Basic and acidic residues" evidence="17">
    <location>
        <begin position="263"/>
        <end position="273"/>
    </location>
</feature>
<feature type="compositionally biased region" description="Basic and acidic residues" evidence="17">
    <location>
        <begin position="33"/>
        <end position="49"/>
    </location>
</feature>
<organism evidence="20 21">
    <name type="scientific">Neovison vison</name>
    <name type="common">American mink</name>
    <name type="synonym">Mustela vison</name>
    <dbReference type="NCBI Taxonomy" id="452646"/>
    <lineage>
        <taxon>Eukaryota</taxon>
        <taxon>Metazoa</taxon>
        <taxon>Chordata</taxon>
        <taxon>Craniata</taxon>
        <taxon>Vertebrata</taxon>
        <taxon>Euteleostomi</taxon>
        <taxon>Mammalia</taxon>
        <taxon>Eutheria</taxon>
        <taxon>Laurasiatheria</taxon>
        <taxon>Carnivora</taxon>
        <taxon>Caniformia</taxon>
        <taxon>Musteloidea</taxon>
        <taxon>Mustelidae</taxon>
        <taxon>Mustelinae</taxon>
        <taxon>Neogale</taxon>
    </lineage>
</organism>
<dbReference type="GO" id="GO:0030425">
    <property type="term" value="C:dendrite"/>
    <property type="evidence" value="ECO:0007669"/>
    <property type="project" value="TreeGrafter"/>
</dbReference>
<keyword evidence="8 16" id="KW-0175">Coiled coil</keyword>
<dbReference type="SUPFAM" id="SSF50156">
    <property type="entry name" value="PDZ domain-like"/>
    <property type="match status" value="1"/>
</dbReference>
<dbReference type="PROSITE" id="PS50105">
    <property type="entry name" value="SAM_DOMAIN"/>
    <property type="match status" value="1"/>
</dbReference>
<dbReference type="RefSeq" id="XP_044102001.1">
    <property type="nucleotide sequence ID" value="XM_044246066.1"/>
</dbReference>
<dbReference type="InterPro" id="IPR013761">
    <property type="entry name" value="SAM/pointed_sf"/>
</dbReference>
<feature type="coiled-coil region" evidence="16">
    <location>
        <begin position="600"/>
        <end position="627"/>
    </location>
</feature>
<feature type="compositionally biased region" description="Basic and acidic residues" evidence="17">
    <location>
        <begin position="1044"/>
        <end position="1070"/>
    </location>
</feature>
<dbReference type="GeneTree" id="ENSGT00940000155538"/>
<evidence type="ECO:0000313" key="21">
    <source>
        <dbReference type="Proteomes" id="UP000694425"/>
    </source>
</evidence>
<dbReference type="Gene3D" id="1.10.150.50">
    <property type="entry name" value="Transcription Factor, Ets-1"/>
    <property type="match status" value="1"/>
</dbReference>
<dbReference type="GO" id="GO:0051015">
    <property type="term" value="F:actin filament binding"/>
    <property type="evidence" value="ECO:0007669"/>
    <property type="project" value="TreeGrafter"/>
</dbReference>
<dbReference type="Pfam" id="PF07647">
    <property type="entry name" value="SAM_2"/>
    <property type="match status" value="1"/>
</dbReference>
<feature type="region of interest" description="Disordered" evidence="17">
    <location>
        <begin position="249"/>
        <end position="384"/>
    </location>
</feature>
<evidence type="ECO:0000256" key="1">
    <source>
        <dbReference type="ARBA" id="ARBA00004245"/>
    </source>
</evidence>
<keyword evidence="2" id="KW-0217">Developmental protein</keyword>
<evidence type="ECO:0000256" key="8">
    <source>
        <dbReference type="ARBA" id="ARBA00023054"/>
    </source>
</evidence>
<evidence type="ECO:0000256" key="13">
    <source>
        <dbReference type="ARBA" id="ARBA00076637"/>
    </source>
</evidence>
<evidence type="ECO:0000313" key="20">
    <source>
        <dbReference type="Ensembl" id="ENSNVIP00000024813.1"/>
    </source>
</evidence>
<gene>
    <name evidence="20" type="primary">PPP1R9A</name>
</gene>
<proteinExistence type="predicted"/>
<dbReference type="SMART" id="SM00228">
    <property type="entry name" value="PDZ"/>
    <property type="match status" value="1"/>
</dbReference>
<dbReference type="InterPro" id="IPR001478">
    <property type="entry name" value="PDZ"/>
</dbReference>
<dbReference type="InterPro" id="IPR040645">
    <property type="entry name" value="Neurabin-1/2_PDZ"/>
</dbReference>
<dbReference type="GO" id="GO:0031175">
    <property type="term" value="P:neuron projection development"/>
    <property type="evidence" value="ECO:0007669"/>
    <property type="project" value="TreeGrafter"/>
</dbReference>
<dbReference type="Pfam" id="PF00595">
    <property type="entry name" value="PDZ"/>
    <property type="match status" value="1"/>
</dbReference>
<evidence type="ECO:0000256" key="7">
    <source>
        <dbReference type="ARBA" id="ARBA00023018"/>
    </source>
</evidence>
<dbReference type="PANTHER" id="PTHR16154">
    <property type="entry name" value="NEURABIN"/>
    <property type="match status" value="1"/>
</dbReference>
<comment type="subcellular location">
    <subcellularLocation>
        <location evidence="1">Cytoplasm</location>
        <location evidence="1">Cytoskeleton</location>
    </subcellularLocation>
    <subcellularLocation>
        <location evidence="11">Synapse</location>
    </subcellularLocation>
</comment>
<dbReference type="PROSITE" id="PS50106">
    <property type="entry name" value="PDZ"/>
    <property type="match status" value="1"/>
</dbReference>
<dbReference type="AlphaFoldDB" id="A0A8C7BIQ6"/>
<dbReference type="SMART" id="SM00454">
    <property type="entry name" value="SAM"/>
    <property type="match status" value="1"/>
</dbReference>
<protein>
    <recommendedName>
        <fullName evidence="12">Neurabin-1</fullName>
    </recommendedName>
    <alternativeName>
        <fullName evidence="14">Neurabin-I</fullName>
    </alternativeName>
    <alternativeName>
        <fullName evidence="13">Neural tissue-specific F-actin-binding protein I</fullName>
    </alternativeName>
    <alternativeName>
        <fullName evidence="15">Protein phosphatase 1 regulatory subunit 9A</fullName>
    </alternativeName>
</protein>
<feature type="region of interest" description="Disordered" evidence="17">
    <location>
        <begin position="1044"/>
        <end position="1089"/>
    </location>
</feature>
<keyword evidence="5" id="KW-0221">Differentiation</keyword>
<evidence type="ECO:0000256" key="16">
    <source>
        <dbReference type="SAM" id="Coils"/>
    </source>
</evidence>
<feature type="compositionally biased region" description="Basic and acidic residues" evidence="17">
    <location>
        <begin position="1"/>
        <end position="12"/>
    </location>
</feature>
<keyword evidence="10" id="KW-0206">Cytoskeleton</keyword>
<dbReference type="Ensembl" id="ENSNVIT00000028789.1">
    <property type="protein sequence ID" value="ENSNVIP00000024813.1"/>
    <property type="gene ID" value="ENSNVIG00000019078.1"/>
</dbReference>
<reference evidence="20" key="2">
    <citation type="submission" date="2025-09" db="UniProtKB">
        <authorList>
            <consortium name="Ensembl"/>
        </authorList>
    </citation>
    <scope>IDENTIFICATION</scope>
</reference>
<feature type="compositionally biased region" description="Acidic residues" evidence="17">
    <location>
        <begin position="628"/>
        <end position="643"/>
    </location>
</feature>
<keyword evidence="4" id="KW-0597">Phosphoprotein</keyword>
<feature type="coiled-coil region" evidence="16">
    <location>
        <begin position="680"/>
        <end position="777"/>
    </location>
</feature>
<dbReference type="Gene3D" id="2.30.42.10">
    <property type="match status" value="1"/>
</dbReference>
<dbReference type="CDD" id="cd06790">
    <property type="entry name" value="PDZ_neurabin-like"/>
    <property type="match status" value="1"/>
</dbReference>
<feature type="domain" description="PDZ" evidence="19">
    <location>
        <begin position="504"/>
        <end position="592"/>
    </location>
</feature>
<evidence type="ECO:0000256" key="17">
    <source>
        <dbReference type="SAM" id="MobiDB-lite"/>
    </source>
</evidence>
<dbReference type="CDD" id="cd09512">
    <property type="entry name" value="SAM_Neurabin-like"/>
    <property type="match status" value="1"/>
</dbReference>
<dbReference type="FunFam" id="2.30.42.10:FF:000010">
    <property type="entry name" value="Neurabin-1 isoform 1"/>
    <property type="match status" value="1"/>
</dbReference>
<name>A0A8C7BIQ6_NEOVI</name>
<dbReference type="PANTHER" id="PTHR16154:SF22">
    <property type="entry name" value="NEURABIN-1"/>
    <property type="match status" value="1"/>
</dbReference>
<evidence type="ECO:0000256" key="6">
    <source>
        <dbReference type="ARBA" id="ARBA00022902"/>
    </source>
</evidence>
<keyword evidence="6" id="KW-0524">Neurogenesis</keyword>
<evidence type="ECO:0000259" key="19">
    <source>
        <dbReference type="PROSITE" id="PS50106"/>
    </source>
</evidence>
<feature type="compositionally biased region" description="Low complexity" evidence="17">
    <location>
        <begin position="182"/>
        <end position="195"/>
    </location>
</feature>
<dbReference type="GO" id="GO:0015629">
    <property type="term" value="C:actin cytoskeleton"/>
    <property type="evidence" value="ECO:0007669"/>
    <property type="project" value="TreeGrafter"/>
</dbReference>
<keyword evidence="21" id="KW-1185">Reference proteome</keyword>
<dbReference type="CTD" id="55607"/>
<dbReference type="GO" id="GO:0019722">
    <property type="term" value="P:calcium-mediated signaling"/>
    <property type="evidence" value="ECO:0007669"/>
    <property type="project" value="TreeGrafter"/>
</dbReference>
<dbReference type="FunFam" id="1.10.150.50:FF:000008">
    <property type="entry name" value="Neurabin-1 isoform 1-like protein"/>
    <property type="match status" value="1"/>
</dbReference>
<dbReference type="GO" id="GO:0014069">
    <property type="term" value="C:postsynaptic density"/>
    <property type="evidence" value="ECO:0007669"/>
    <property type="project" value="TreeGrafter"/>
</dbReference>
<dbReference type="GeneID" id="122904833"/>
<evidence type="ECO:0000259" key="18">
    <source>
        <dbReference type="PROSITE" id="PS50105"/>
    </source>
</evidence>
<evidence type="ECO:0000256" key="10">
    <source>
        <dbReference type="ARBA" id="ARBA00023212"/>
    </source>
</evidence>
<evidence type="ECO:0000256" key="9">
    <source>
        <dbReference type="ARBA" id="ARBA00023203"/>
    </source>
</evidence>
<dbReference type="InterPro" id="IPR043446">
    <property type="entry name" value="Neurabin-like"/>
</dbReference>
<evidence type="ECO:0000256" key="5">
    <source>
        <dbReference type="ARBA" id="ARBA00022782"/>
    </source>
</evidence>